<dbReference type="FunFam" id="3.90.650.10:FF:000024">
    <property type="entry name" value="Phosphoribosylformylglycinamidine synthase"/>
    <property type="match status" value="1"/>
</dbReference>
<keyword evidence="10 14" id="KW-0460">Magnesium</keyword>
<keyword evidence="5 14" id="KW-0436">Ligase</keyword>
<sequence>MAEFLALRGNAAFSASRLARLQQSLRKASPKLTLAAEHWYFIDLSSPLNTPETTRLKELLDISSVARGHISGELQLVTPRLGTISPWSTKATDIARNCGFSQVQRIERGTAFYVSGVKDEKSALVIRHSLHDRMTESVLTTLDQAQALFGQIPPQPLTIVDTLSGGRDALVAANLSLGLALSEDEIEYLLDNFAKLGRNPTDVELMMFAQANSEHCRHKIFNATWTVDGEAQPLSLFGMIRETHKAHPAGTIVAYSDNAAILEGASIRRFMPEADGSYIWREEMTHFLAKVETHNHPTAISPFPGAATGSGGEIRDEGATGRGSKPKAGVVGFSVSDLRIPGYSQPWESDYGRPDRIASALDIMIEGPLGAAAFNNEFGRPNLAGYFRTFEQQFGDEVRGYHKPIMLAGGVGNIADRDAFKIQFPAGTLLIQLGGPGMPIGLGGGAASSMTTGSNSADLDFASVQRGNPEMQRRAQEVIDRCWQMGEANPVLAIHDVGAGGLSNALPELAHDAGCGAVFDLRAVQTEAPGMSPREIWSNEAQERYVLAVAPARLDEFRALCERERCPFAVLGVATKDGHLAVTDAHFDNRPVDMPLEVLLGKPPRMHRETSRHVVHMPALDLAAIDLSEAAHRVLRLPSVASKSFLITIGDRSVGGMTARDQMVGPWQVPVADVAVTTMGYDTNRGECFALGERTPLALLDGPASGRMAIGEALTNLAAADVGDISRIKLSANWMAAAGHGHEDAVLFDTVKAVALDFCPALGVAIPVGKDSLSMRTQWKASDEAGSAEKSNEKKASEKKSDEHKQVISPVSLIITAFAPVDDVRRTLTPELRRDAEVGETELLLIDLGEGRNRLGGSALAQVYGVSGDVAPDVDAALLKAFFNSIQKLNRDGKILAYHDRSDGGLWAAVCEMSFASHVGVSLNSDALCFDALMNDVDGMERRPDMLAGRTQDKLLAALFNEELGAVLQIRHTDRSAVMTVLREAGLSRVVHFIGHTNTSDEVRVWRNAKRVFSAPRHELQRVWSEVSFQIAQLRDDAMCAEEEFSALLDRDDPGLTAQTTFDLEAPFVVTGARPKMAILREQGVNGHVEMAAAFDRAGFSTFDVHMSDLQAGRVKLADFKGLVACGGFSYGDVLGAGQGWAKSILFNSQLRDEFSTFFARKDSFSLGVCNGCQMMAHLAPIIPGAEDWPTFQRNRSEQFEARLVMVDIPPSPSIFLAGMAGSQLPVVVSHGEGRAVHADNKKLEKSAMALRYIDNRGAVASIYPFNPNGSPEGLAGVTTADGRFTIMMPHPERVVRAAQMSWHPRDWETRYAGASPWMNLFHNARRWLG</sequence>
<dbReference type="Pfam" id="PF18072">
    <property type="entry name" value="FGAR-AT_linker"/>
    <property type="match status" value="1"/>
</dbReference>
<proteinExistence type="inferred from homology"/>
<keyword evidence="21" id="KW-1185">Reference proteome</keyword>
<evidence type="ECO:0000256" key="7">
    <source>
        <dbReference type="ARBA" id="ARBA00022741"/>
    </source>
</evidence>
<evidence type="ECO:0000256" key="14">
    <source>
        <dbReference type="HAMAP-Rule" id="MF_00419"/>
    </source>
</evidence>
<keyword evidence="6 14" id="KW-0479">Metal-binding</keyword>
<dbReference type="EMBL" id="CP010554">
    <property type="protein sequence ID" value="AJP48386.1"/>
    <property type="molecule type" value="Genomic_DNA"/>
</dbReference>
<feature type="compositionally biased region" description="Basic and acidic residues" evidence="15">
    <location>
        <begin position="790"/>
        <end position="804"/>
    </location>
</feature>
<evidence type="ECO:0000313" key="21">
    <source>
        <dbReference type="Proteomes" id="UP000061603"/>
    </source>
</evidence>
<dbReference type="UniPathway" id="UPA00074">
    <property type="reaction ID" value="UER00128"/>
</dbReference>
<dbReference type="RefSeq" id="WP_202634290.1">
    <property type="nucleotide sequence ID" value="NZ_CP010554.1"/>
</dbReference>
<evidence type="ECO:0000256" key="2">
    <source>
        <dbReference type="ARBA" id="ARBA00004920"/>
    </source>
</evidence>
<dbReference type="PROSITE" id="PS51273">
    <property type="entry name" value="GATASE_TYPE_1"/>
    <property type="match status" value="1"/>
</dbReference>
<name>A0A0C5JLV7_9PROT</name>
<evidence type="ECO:0000259" key="18">
    <source>
        <dbReference type="Pfam" id="PF18076"/>
    </source>
</evidence>
<dbReference type="HAMAP" id="MF_00419">
    <property type="entry name" value="PurL_1"/>
    <property type="match status" value="1"/>
</dbReference>
<dbReference type="InterPro" id="IPR036921">
    <property type="entry name" value="PurM-like_N_sf"/>
</dbReference>
<evidence type="ECO:0000256" key="15">
    <source>
        <dbReference type="SAM" id="MobiDB-lite"/>
    </source>
</evidence>
<gene>
    <name evidence="14" type="primary">purL</name>
    <name evidence="20" type="ORF">PG1C_07775</name>
</gene>
<dbReference type="PANTHER" id="PTHR10099">
    <property type="entry name" value="PHOSPHORIBOSYLFORMYLGLYCINAMIDINE SYNTHASE"/>
    <property type="match status" value="1"/>
</dbReference>
<comment type="subcellular location">
    <subcellularLocation>
        <location evidence="1 14">Cytoplasm</location>
    </subcellularLocation>
</comment>
<keyword evidence="7 14" id="KW-0547">Nucleotide-binding</keyword>
<dbReference type="HOGENOM" id="CLU_001031_0_2_4"/>
<feature type="region of interest" description="Disordered" evidence="15">
    <location>
        <begin position="300"/>
        <end position="326"/>
    </location>
</feature>
<dbReference type="InterPro" id="IPR040707">
    <property type="entry name" value="FGAR-AT_N"/>
</dbReference>
<dbReference type="Pfam" id="PF13507">
    <property type="entry name" value="GATase_5"/>
    <property type="match status" value="1"/>
</dbReference>
<feature type="domain" description="PurM-like C-terminal" evidence="16">
    <location>
        <begin position="849"/>
        <end position="1005"/>
    </location>
</feature>
<dbReference type="Pfam" id="PF18076">
    <property type="entry name" value="FGAR-AT_N"/>
    <property type="match status" value="1"/>
</dbReference>
<protein>
    <recommendedName>
        <fullName evidence="14">Phosphoribosylformylglycinamidine synthase</fullName>
        <shortName evidence="14">FGAM synthase</shortName>
        <shortName evidence="14">FGAMS</shortName>
        <ecNumber evidence="14">6.3.5.3</ecNumber>
    </recommendedName>
    <alternativeName>
        <fullName evidence="14">Formylglycinamide ribonucleotide amidotransferase</fullName>
        <shortName evidence="14">FGAR amidotransferase</shortName>
        <shortName evidence="14">FGAR-AT</shortName>
    </alternativeName>
</protein>
<dbReference type="KEGG" id="rbu:PG1C_07775"/>
<dbReference type="NCBIfam" id="NF003672">
    <property type="entry name" value="PRK05297.1"/>
    <property type="match status" value="1"/>
</dbReference>
<feature type="domain" description="Phosphoribosylformylglycinamidine synthase N-terminal" evidence="18">
    <location>
        <begin position="37"/>
        <end position="149"/>
    </location>
</feature>
<dbReference type="FunFam" id="3.30.1330.10:FF:000005">
    <property type="entry name" value="Phosphoribosylformylglycinamidine synthase"/>
    <property type="match status" value="1"/>
</dbReference>
<comment type="caution">
    <text evidence="14">Lacks conserved residue(s) required for the propagation of feature annotation.</text>
</comment>
<dbReference type="GO" id="GO:0005524">
    <property type="term" value="F:ATP binding"/>
    <property type="evidence" value="ECO:0007669"/>
    <property type="project" value="UniProtKB-UniRule"/>
</dbReference>
<dbReference type="FunFam" id="1.10.8.750:FF:000002">
    <property type="entry name" value="Phosphoribosylformylglycinamidine synthase"/>
    <property type="match status" value="1"/>
</dbReference>
<evidence type="ECO:0000256" key="3">
    <source>
        <dbReference type="ARBA" id="ARBA00008608"/>
    </source>
</evidence>
<evidence type="ECO:0000256" key="5">
    <source>
        <dbReference type="ARBA" id="ARBA00022598"/>
    </source>
</evidence>
<evidence type="ECO:0000256" key="11">
    <source>
        <dbReference type="ARBA" id="ARBA00022962"/>
    </source>
</evidence>
<dbReference type="InterPro" id="IPR010073">
    <property type="entry name" value="PurL_large"/>
</dbReference>
<dbReference type="GO" id="GO:0046872">
    <property type="term" value="F:metal ion binding"/>
    <property type="evidence" value="ECO:0007669"/>
    <property type="project" value="UniProtKB-KW"/>
</dbReference>
<dbReference type="GO" id="GO:0004642">
    <property type="term" value="F:phosphoribosylformylglycinamidine synthase activity"/>
    <property type="evidence" value="ECO:0007669"/>
    <property type="project" value="UniProtKB-UniRule"/>
</dbReference>
<dbReference type="STRING" id="1565605.PG1C_07775"/>
<dbReference type="Pfam" id="PF02769">
    <property type="entry name" value="AIRS_C"/>
    <property type="match status" value="2"/>
</dbReference>
<reference evidence="20 21" key="1">
    <citation type="journal article" date="2015" name="Genome Announc.">
        <title>Complete Genome Sequence of a Novel Bacterium within the Family Rhodocyclaceae That Degrades Polycyclic Aromatic Hydrocarbons.</title>
        <authorList>
            <person name="Singleton D.R."/>
            <person name="Dickey A.N."/>
            <person name="Scholl E.H."/>
            <person name="Wright F.A."/>
            <person name="Aitken M.D."/>
        </authorList>
    </citation>
    <scope>NUCLEOTIDE SEQUENCE [LARGE SCALE GENOMIC DNA]</scope>
    <source>
        <strain evidence="21">PG1-Ca6</strain>
    </source>
</reference>
<keyword evidence="8 14" id="KW-0658">Purine biosynthesis</keyword>
<feature type="domain" description="Phosphoribosylformylglycinamidine synthase linker" evidence="17">
    <location>
        <begin position="171"/>
        <end position="219"/>
    </location>
</feature>
<feature type="region of interest" description="Disordered" evidence="15">
    <location>
        <begin position="779"/>
        <end position="804"/>
    </location>
</feature>
<dbReference type="InterPro" id="IPR036676">
    <property type="entry name" value="PurM-like_C_sf"/>
</dbReference>
<dbReference type="SUPFAM" id="SSF56042">
    <property type="entry name" value="PurM C-terminal domain-like"/>
    <property type="match status" value="2"/>
</dbReference>
<evidence type="ECO:0000313" key="20">
    <source>
        <dbReference type="EMBL" id="AJP48386.1"/>
    </source>
</evidence>
<keyword evidence="11 14" id="KW-0315">Glutamine amidotransferase</keyword>
<dbReference type="Gene3D" id="1.10.8.750">
    <property type="entry name" value="Phosphoribosylformylglycinamidine synthase, linker domain"/>
    <property type="match status" value="1"/>
</dbReference>
<dbReference type="InterPro" id="IPR010918">
    <property type="entry name" value="PurM-like_C_dom"/>
</dbReference>
<dbReference type="PATRIC" id="fig|1565605.3.peg.1638"/>
<dbReference type="InterPro" id="IPR036604">
    <property type="entry name" value="PurS-like_sf"/>
</dbReference>
<evidence type="ECO:0000256" key="6">
    <source>
        <dbReference type="ARBA" id="ARBA00022723"/>
    </source>
</evidence>
<dbReference type="SUPFAM" id="SSF52317">
    <property type="entry name" value="Class I glutamine amidotransferase-like"/>
    <property type="match status" value="1"/>
</dbReference>
<dbReference type="SUPFAM" id="SSF109736">
    <property type="entry name" value="FGAM synthase PurL, linker domain"/>
    <property type="match status" value="1"/>
</dbReference>
<evidence type="ECO:0000256" key="10">
    <source>
        <dbReference type="ARBA" id="ARBA00022842"/>
    </source>
</evidence>
<feature type="binding site" evidence="14">
    <location>
        <position position="716"/>
    </location>
    <ligand>
        <name>Mg(2+)</name>
        <dbReference type="ChEBI" id="CHEBI:18420"/>
    </ligand>
</feature>
<dbReference type="SUPFAM" id="SSF55326">
    <property type="entry name" value="PurM N-terminal domain-like"/>
    <property type="match status" value="2"/>
</dbReference>
<evidence type="ECO:0000256" key="12">
    <source>
        <dbReference type="ARBA" id="ARBA00052585"/>
    </source>
</evidence>
<feature type="binding site" evidence="14">
    <location>
        <position position="900"/>
    </location>
    <ligand>
        <name>Mg(2+)</name>
        <dbReference type="ChEBI" id="CHEBI:18420"/>
    </ligand>
</feature>
<dbReference type="GO" id="GO:0005737">
    <property type="term" value="C:cytoplasm"/>
    <property type="evidence" value="ECO:0007669"/>
    <property type="project" value="UniProtKB-SubCell"/>
</dbReference>
<feature type="active site" evidence="14">
    <location>
        <position position="1293"/>
    </location>
</feature>
<feature type="active site" evidence="14">
    <location>
        <position position="1291"/>
    </location>
</feature>
<evidence type="ECO:0000259" key="17">
    <source>
        <dbReference type="Pfam" id="PF18072"/>
    </source>
</evidence>
<evidence type="ECO:0000256" key="1">
    <source>
        <dbReference type="ARBA" id="ARBA00004496"/>
    </source>
</evidence>
<feature type="active site" description="Nucleophile" evidence="14">
    <location>
        <position position="1170"/>
    </location>
</feature>
<evidence type="ECO:0000259" key="19">
    <source>
        <dbReference type="Pfam" id="PF22689"/>
    </source>
</evidence>
<feature type="domain" description="FGAR-AT PurM N-terminal-like" evidence="19">
    <location>
        <begin position="642"/>
        <end position="820"/>
    </location>
</feature>
<dbReference type="PANTHER" id="PTHR10099:SF1">
    <property type="entry name" value="PHOSPHORIBOSYLFORMYLGLYCINAMIDINE SYNTHASE"/>
    <property type="match status" value="1"/>
</dbReference>
<evidence type="ECO:0000256" key="9">
    <source>
        <dbReference type="ARBA" id="ARBA00022840"/>
    </source>
</evidence>
<evidence type="ECO:0000259" key="16">
    <source>
        <dbReference type="Pfam" id="PF02769"/>
    </source>
</evidence>
<dbReference type="Pfam" id="PF22689">
    <property type="entry name" value="FGAR-AT_PurM_N-like"/>
    <property type="match status" value="1"/>
</dbReference>
<accession>A0A0C5JLV7</accession>
<dbReference type="InterPro" id="IPR029062">
    <property type="entry name" value="Class_I_gatase-like"/>
</dbReference>
<evidence type="ECO:0000256" key="13">
    <source>
        <dbReference type="ARBA" id="ARBA00057317"/>
    </source>
</evidence>
<comment type="similarity">
    <text evidence="3 14">In the N-terminal section; belongs to the FGAMS family.</text>
</comment>
<dbReference type="CDD" id="cd02204">
    <property type="entry name" value="PurL_repeat2"/>
    <property type="match status" value="1"/>
</dbReference>
<dbReference type="SMART" id="SM01211">
    <property type="entry name" value="GATase_5"/>
    <property type="match status" value="1"/>
</dbReference>
<comment type="catalytic activity">
    <reaction evidence="12 14">
        <text>N(2)-formyl-N(1)-(5-phospho-beta-D-ribosyl)glycinamide + L-glutamine + ATP + H2O = 2-formamido-N(1)-(5-O-phospho-beta-D-ribosyl)acetamidine + L-glutamate + ADP + phosphate + H(+)</text>
        <dbReference type="Rhea" id="RHEA:17129"/>
        <dbReference type="ChEBI" id="CHEBI:15377"/>
        <dbReference type="ChEBI" id="CHEBI:15378"/>
        <dbReference type="ChEBI" id="CHEBI:29985"/>
        <dbReference type="ChEBI" id="CHEBI:30616"/>
        <dbReference type="ChEBI" id="CHEBI:43474"/>
        <dbReference type="ChEBI" id="CHEBI:58359"/>
        <dbReference type="ChEBI" id="CHEBI:147286"/>
        <dbReference type="ChEBI" id="CHEBI:147287"/>
        <dbReference type="ChEBI" id="CHEBI:456216"/>
        <dbReference type="EC" id="6.3.5.3"/>
    </reaction>
</comment>
<feature type="binding site" evidence="14">
    <location>
        <begin position="305"/>
        <end position="316"/>
    </location>
    <ligand>
        <name>ATP</name>
        <dbReference type="ChEBI" id="CHEBI:30616"/>
    </ligand>
</feature>
<dbReference type="SUPFAM" id="SSF82697">
    <property type="entry name" value="PurS-like"/>
    <property type="match status" value="1"/>
</dbReference>
<feature type="binding site" evidence="14">
    <location>
        <position position="673"/>
    </location>
    <ligand>
        <name>Mg(2+)</name>
        <dbReference type="ChEBI" id="CHEBI:18420"/>
    </ligand>
</feature>
<comment type="pathway">
    <text evidence="2 14">Purine metabolism; IMP biosynthesis via de novo pathway; 5-amino-1-(5-phospho-D-ribosyl)imidazole from N(2)-formyl-N(1)-(5-phospho-D-ribosyl)glycinamide: step 1/2.</text>
</comment>
<dbReference type="FunFam" id="3.30.1330.10:FF:000002">
    <property type="entry name" value="Phosphoribosylformylglycinamidine synthase"/>
    <property type="match status" value="1"/>
</dbReference>
<keyword evidence="9 14" id="KW-0067">ATP-binding</keyword>
<keyword evidence="4 14" id="KW-0963">Cytoplasm</keyword>
<dbReference type="Proteomes" id="UP000061603">
    <property type="component" value="Chromosome"/>
</dbReference>
<organism evidence="20 21">
    <name type="scientific">Rugosibacter aromaticivorans</name>
    <dbReference type="NCBI Taxonomy" id="1565605"/>
    <lineage>
        <taxon>Bacteria</taxon>
        <taxon>Pseudomonadati</taxon>
        <taxon>Pseudomonadota</taxon>
        <taxon>Betaproteobacteria</taxon>
        <taxon>Nitrosomonadales</taxon>
        <taxon>Sterolibacteriaceae</taxon>
        <taxon>Rugosibacter</taxon>
    </lineage>
</organism>
<dbReference type="CDD" id="cd01740">
    <property type="entry name" value="GATase1_FGAR_AT"/>
    <property type="match status" value="1"/>
</dbReference>
<dbReference type="FunFam" id="3.40.50.880:FF:000008">
    <property type="entry name" value="Phosphoribosylformylglycinamidine synthase"/>
    <property type="match status" value="1"/>
</dbReference>
<dbReference type="Gene3D" id="3.40.50.880">
    <property type="match status" value="1"/>
</dbReference>
<feature type="binding site" evidence="14">
    <location>
        <position position="712"/>
    </location>
    <ligand>
        <name>Mg(2+)</name>
        <dbReference type="ChEBI" id="CHEBI:18420"/>
    </ligand>
</feature>
<dbReference type="NCBIfam" id="TIGR01735">
    <property type="entry name" value="FGAM_synt"/>
    <property type="match status" value="1"/>
</dbReference>
<dbReference type="Gene3D" id="3.30.1330.10">
    <property type="entry name" value="PurM-like, N-terminal domain"/>
    <property type="match status" value="2"/>
</dbReference>
<feature type="domain" description="PurM-like C-terminal" evidence="16">
    <location>
        <begin position="426"/>
        <end position="583"/>
    </location>
</feature>
<dbReference type="Gene3D" id="3.90.650.10">
    <property type="entry name" value="PurM-like C-terminal domain"/>
    <property type="match status" value="2"/>
</dbReference>
<feature type="binding site" evidence="14">
    <location>
        <position position="672"/>
    </location>
    <ligand>
        <name>ATP</name>
        <dbReference type="ChEBI" id="CHEBI:30616"/>
    </ligand>
</feature>
<dbReference type="InterPro" id="IPR055181">
    <property type="entry name" value="FGAR-AT_PurM_N-like"/>
</dbReference>
<comment type="function">
    <text evidence="13 14">Phosphoribosylformylglycinamidine synthase involved in the purines biosynthetic pathway. Catalyzes the ATP-dependent conversion of formylglycinamide ribonucleotide (FGAR) and glutamine to yield formylglycinamidine ribonucleotide (FGAM) and glutamate.</text>
</comment>
<dbReference type="EC" id="6.3.5.3" evidence="14"/>
<dbReference type="CDD" id="cd02203">
    <property type="entry name" value="PurL_repeat1"/>
    <property type="match status" value="1"/>
</dbReference>
<dbReference type="GO" id="GO:0006189">
    <property type="term" value="P:'de novo' IMP biosynthetic process"/>
    <property type="evidence" value="ECO:0007669"/>
    <property type="project" value="UniProtKB-UniRule"/>
</dbReference>
<evidence type="ECO:0000256" key="4">
    <source>
        <dbReference type="ARBA" id="ARBA00022490"/>
    </source>
</evidence>
<dbReference type="InterPro" id="IPR041609">
    <property type="entry name" value="PurL_linker"/>
</dbReference>
<feature type="binding site" evidence="14">
    <location>
        <position position="902"/>
    </location>
    <ligand>
        <name>ATP</name>
        <dbReference type="ChEBI" id="CHEBI:30616"/>
    </ligand>
</feature>
<comment type="subunit">
    <text evidence="14">Monomer.</text>
</comment>
<evidence type="ECO:0000256" key="8">
    <source>
        <dbReference type="ARBA" id="ARBA00022755"/>
    </source>
</evidence>